<evidence type="ECO:0000313" key="2">
    <source>
        <dbReference type="EMBL" id="KAK3395413.1"/>
    </source>
</evidence>
<comment type="caution">
    <text evidence="2">The sequence shown here is derived from an EMBL/GenBank/DDBJ whole genome shotgun (WGS) entry which is preliminary data.</text>
</comment>
<organism evidence="2 3">
    <name type="scientific">Sordaria brevicollis</name>
    <dbReference type="NCBI Taxonomy" id="83679"/>
    <lineage>
        <taxon>Eukaryota</taxon>
        <taxon>Fungi</taxon>
        <taxon>Dikarya</taxon>
        <taxon>Ascomycota</taxon>
        <taxon>Pezizomycotina</taxon>
        <taxon>Sordariomycetes</taxon>
        <taxon>Sordariomycetidae</taxon>
        <taxon>Sordariales</taxon>
        <taxon>Sordariaceae</taxon>
        <taxon>Sordaria</taxon>
    </lineage>
</organism>
<proteinExistence type="predicted"/>
<name>A0AAE0P8S7_SORBR</name>
<evidence type="ECO:0000313" key="3">
    <source>
        <dbReference type="Proteomes" id="UP001281003"/>
    </source>
</evidence>
<gene>
    <name evidence="2" type="ORF">B0T20DRAFT_34044</name>
</gene>
<dbReference type="EMBL" id="JAUTDP010000010">
    <property type="protein sequence ID" value="KAK3395413.1"/>
    <property type="molecule type" value="Genomic_DNA"/>
</dbReference>
<dbReference type="AlphaFoldDB" id="A0AAE0P8S7"/>
<dbReference type="Proteomes" id="UP001281003">
    <property type="component" value="Unassembled WGS sequence"/>
</dbReference>
<feature type="region of interest" description="Disordered" evidence="1">
    <location>
        <begin position="50"/>
        <end position="76"/>
    </location>
</feature>
<sequence length="220" mass="25039">MKIIADHGHPRRILLRKNDEILPPFTSFDVSIDTSYDSIPSYHGTLSISASHPMTPNNAHAPGASEHPAAEPLPHNRTSPATSVLDVELPLCIGKPPSFLNKLAQGSTLVLITKFHSVQLYFAAVLYRTLLARRARERGTYPHEVAPPMLDDVVPRDLLREKSFNVVYHNVQGLPLDQRHLFDMRRKNSLRVDIFETRHKTSVAVTYPRQLKWFQTQYLF</sequence>
<reference evidence="2" key="2">
    <citation type="submission" date="2023-07" db="EMBL/GenBank/DDBJ databases">
        <authorList>
            <consortium name="Lawrence Berkeley National Laboratory"/>
            <person name="Haridas S."/>
            <person name="Hensen N."/>
            <person name="Bonometti L."/>
            <person name="Westerberg I."/>
            <person name="Brannstrom I.O."/>
            <person name="Guillou S."/>
            <person name="Cros-Aarteil S."/>
            <person name="Calhoun S."/>
            <person name="Kuo A."/>
            <person name="Mondo S."/>
            <person name="Pangilinan J."/>
            <person name="Riley R."/>
            <person name="LaButti K."/>
            <person name="Andreopoulos B."/>
            <person name="Lipzen A."/>
            <person name="Chen C."/>
            <person name="Yanf M."/>
            <person name="Daum C."/>
            <person name="Ng V."/>
            <person name="Clum A."/>
            <person name="Steindorff A."/>
            <person name="Ohm R."/>
            <person name="Martin F."/>
            <person name="Silar P."/>
            <person name="Natvig D."/>
            <person name="Lalanne C."/>
            <person name="Gautier V."/>
            <person name="Ament-velasquez S.L."/>
            <person name="Kruys A."/>
            <person name="Hutchinson M.I."/>
            <person name="Powell A.J."/>
            <person name="Barry K."/>
            <person name="Miller A.N."/>
            <person name="Grigoriev I.V."/>
            <person name="Debuchy R."/>
            <person name="Gladieux P."/>
            <person name="Thoren M.H."/>
            <person name="Johannesson H."/>
        </authorList>
    </citation>
    <scope>NUCLEOTIDE SEQUENCE</scope>
    <source>
        <strain evidence="2">FGSC 1904</strain>
    </source>
</reference>
<accession>A0AAE0P8S7</accession>
<keyword evidence="3" id="KW-1185">Reference proteome</keyword>
<reference evidence="2" key="1">
    <citation type="journal article" date="2023" name="Mol. Phylogenet. Evol.">
        <title>Genome-scale phylogeny and comparative genomics of the fungal order Sordariales.</title>
        <authorList>
            <person name="Hensen N."/>
            <person name="Bonometti L."/>
            <person name="Westerberg I."/>
            <person name="Brannstrom I.O."/>
            <person name="Guillou S."/>
            <person name="Cros-Aarteil S."/>
            <person name="Calhoun S."/>
            <person name="Haridas S."/>
            <person name="Kuo A."/>
            <person name="Mondo S."/>
            <person name="Pangilinan J."/>
            <person name="Riley R."/>
            <person name="LaButti K."/>
            <person name="Andreopoulos B."/>
            <person name="Lipzen A."/>
            <person name="Chen C."/>
            <person name="Yan M."/>
            <person name="Daum C."/>
            <person name="Ng V."/>
            <person name="Clum A."/>
            <person name="Steindorff A."/>
            <person name="Ohm R.A."/>
            <person name="Martin F."/>
            <person name="Silar P."/>
            <person name="Natvig D.O."/>
            <person name="Lalanne C."/>
            <person name="Gautier V."/>
            <person name="Ament-Velasquez S.L."/>
            <person name="Kruys A."/>
            <person name="Hutchinson M.I."/>
            <person name="Powell A.J."/>
            <person name="Barry K."/>
            <person name="Miller A.N."/>
            <person name="Grigoriev I.V."/>
            <person name="Debuchy R."/>
            <person name="Gladieux P."/>
            <person name="Hiltunen Thoren M."/>
            <person name="Johannesson H."/>
        </authorList>
    </citation>
    <scope>NUCLEOTIDE SEQUENCE</scope>
    <source>
        <strain evidence="2">FGSC 1904</strain>
    </source>
</reference>
<evidence type="ECO:0000256" key="1">
    <source>
        <dbReference type="SAM" id="MobiDB-lite"/>
    </source>
</evidence>
<protein>
    <submittedName>
        <fullName evidence="2">Uncharacterized protein</fullName>
    </submittedName>
</protein>